<name>X1TTU8_9ZZZZ</name>
<reference evidence="1" key="1">
    <citation type="journal article" date="2014" name="Front. Microbiol.">
        <title>High frequency of phylogenetically diverse reductive dehalogenase-homologous genes in deep subseafloor sedimentary metagenomes.</title>
        <authorList>
            <person name="Kawai M."/>
            <person name="Futagami T."/>
            <person name="Toyoda A."/>
            <person name="Takaki Y."/>
            <person name="Nishi S."/>
            <person name="Hori S."/>
            <person name="Arai W."/>
            <person name="Tsubouchi T."/>
            <person name="Morono Y."/>
            <person name="Uchiyama I."/>
            <person name="Ito T."/>
            <person name="Fujiyama A."/>
            <person name="Inagaki F."/>
            <person name="Takami H."/>
        </authorList>
    </citation>
    <scope>NUCLEOTIDE SEQUENCE</scope>
    <source>
        <strain evidence="1">Expedition CK06-06</strain>
    </source>
</reference>
<protein>
    <submittedName>
        <fullName evidence="1">Uncharacterized protein</fullName>
    </submittedName>
</protein>
<dbReference type="AlphaFoldDB" id="X1TTU8"/>
<comment type="caution">
    <text evidence="1">The sequence shown here is derived from an EMBL/GenBank/DDBJ whole genome shotgun (WGS) entry which is preliminary data.</text>
</comment>
<accession>X1TTU8</accession>
<sequence length="178" mass="19989">MKKKLLSVLLVLVLVLSFSLVTVVPVVAAPPEEISIDVIQSQTRYYPDGTEMHTVAPFQTTFELTPTGKTLHGEMSYSPDVTDLRGEKYILVYDKKADEWKLNLGVIHYTSPYSGLTIQEHWEGFLKLDADLNLMEGEFTQHAYVVGNPAPNYPWAVPVAGEGLWYLGFSVYTYTPVE</sequence>
<proteinExistence type="predicted"/>
<evidence type="ECO:0000313" key="1">
    <source>
        <dbReference type="EMBL" id="GAJ08778.1"/>
    </source>
</evidence>
<dbReference type="EMBL" id="BARW01029376">
    <property type="protein sequence ID" value="GAJ08778.1"/>
    <property type="molecule type" value="Genomic_DNA"/>
</dbReference>
<organism evidence="1">
    <name type="scientific">marine sediment metagenome</name>
    <dbReference type="NCBI Taxonomy" id="412755"/>
    <lineage>
        <taxon>unclassified sequences</taxon>
        <taxon>metagenomes</taxon>
        <taxon>ecological metagenomes</taxon>
    </lineage>
</organism>
<gene>
    <name evidence="1" type="ORF">S12H4_47215</name>
</gene>